<dbReference type="SUPFAM" id="SSF101473">
    <property type="entry name" value="DhaL-like"/>
    <property type="match status" value="1"/>
</dbReference>
<dbReference type="Proteomes" id="UP001500610">
    <property type="component" value="Unassembled WGS sequence"/>
</dbReference>
<dbReference type="Gene3D" id="3.40.50.10440">
    <property type="entry name" value="Dihydroxyacetone kinase, domain 1"/>
    <property type="match status" value="1"/>
</dbReference>
<evidence type="ECO:0000256" key="1">
    <source>
        <dbReference type="ARBA" id="ARBA00022679"/>
    </source>
</evidence>
<dbReference type="Pfam" id="PF02734">
    <property type="entry name" value="Dak2"/>
    <property type="match status" value="1"/>
</dbReference>
<sequence length="589" mass="59480">MTRLFNDPAAFADEALEGFTAAHRRWVRPVTGGVVRAGATPAGQVAVVIGGGSGHYPAFSGLVGRGLAHGAAVGNVFASPSARQIHSVAAAAHAGGGVLLMYGNYAGDVLHFGQAAERLAAEGIETRTFAVADDISSAGPDESAKRRGIAGDLPVFKAAAAAAEQGLPLEEVLRVAERAGGRTRSFGIAFSGCTLPGADHPLFTVPEARMAVGLGIHGEPGIGEEPLPTADEAARLLVETLLKELPQDLTGPAGQRAAVILNGLGSVKYEELFVVYRKVAALLGEAGVEIVDPEVGELVTSFDMAGVSLTLTWLDDRLEELWRAPADAPAYRKGALDTPGPDQDGEPVTADGQDTAVPVDNAGPATPAVPAASDASRRAAATVLAALDAVARVVDSHADELGRIDAVAGDGDHGIGMRRGSTAAHRAAAEAHRLGAGAGTVLSRAADAWADKAGGTSGALWGSILRALGTALGDQDTPDARRVAGGVTEASAAVRALGGAEVGDKTMVDVLVPFADALAAATAEGLPLTGAWDRAATTATAAAAGTADLLPRKGRARPHAEKSLGTPDAGAHSLALITRAVHGALLDHH</sequence>
<proteinExistence type="predicted"/>
<evidence type="ECO:0000259" key="7">
    <source>
        <dbReference type="PROSITE" id="PS51481"/>
    </source>
</evidence>
<evidence type="ECO:0000256" key="2">
    <source>
        <dbReference type="ARBA" id="ARBA00022741"/>
    </source>
</evidence>
<keyword evidence="4" id="KW-0067">ATP-binding</keyword>
<dbReference type="PROSITE" id="PS51480">
    <property type="entry name" value="DHAL"/>
    <property type="match status" value="1"/>
</dbReference>
<dbReference type="InterPro" id="IPR004007">
    <property type="entry name" value="DhaL_dom"/>
</dbReference>
<evidence type="ECO:0000256" key="3">
    <source>
        <dbReference type="ARBA" id="ARBA00022777"/>
    </source>
</evidence>
<organism evidence="8 9">
    <name type="scientific">Streptomyces hyderabadensis</name>
    <dbReference type="NCBI Taxonomy" id="598549"/>
    <lineage>
        <taxon>Bacteria</taxon>
        <taxon>Bacillati</taxon>
        <taxon>Actinomycetota</taxon>
        <taxon>Actinomycetes</taxon>
        <taxon>Kitasatosporales</taxon>
        <taxon>Streptomycetaceae</taxon>
        <taxon>Streptomyces</taxon>
    </lineage>
</organism>
<dbReference type="SUPFAM" id="SSF82549">
    <property type="entry name" value="DAK1/DegV-like"/>
    <property type="match status" value="1"/>
</dbReference>
<feature type="domain" description="DhaK" evidence="7">
    <location>
        <begin position="7"/>
        <end position="331"/>
    </location>
</feature>
<dbReference type="NCBIfam" id="NF011049">
    <property type="entry name" value="PRK14479.1"/>
    <property type="match status" value="1"/>
</dbReference>
<dbReference type="Pfam" id="PF02733">
    <property type="entry name" value="Dak1"/>
    <property type="match status" value="1"/>
</dbReference>
<comment type="caution">
    <text evidence="8">The sequence shown here is derived from an EMBL/GenBank/DDBJ whole genome shotgun (WGS) entry which is preliminary data.</text>
</comment>
<dbReference type="GO" id="GO:0016301">
    <property type="term" value="F:kinase activity"/>
    <property type="evidence" value="ECO:0007669"/>
    <property type="project" value="UniProtKB-KW"/>
</dbReference>
<evidence type="ECO:0000313" key="8">
    <source>
        <dbReference type="EMBL" id="GAA4988350.1"/>
    </source>
</evidence>
<dbReference type="EMBL" id="BAABIV010000013">
    <property type="protein sequence ID" value="GAA4988350.1"/>
    <property type="molecule type" value="Genomic_DNA"/>
</dbReference>
<keyword evidence="1" id="KW-0808">Transferase</keyword>
<evidence type="ECO:0000313" key="9">
    <source>
        <dbReference type="Proteomes" id="UP001500610"/>
    </source>
</evidence>
<accession>A0ABP9I4S9</accession>
<dbReference type="PROSITE" id="PS51481">
    <property type="entry name" value="DHAK"/>
    <property type="match status" value="1"/>
</dbReference>
<feature type="domain" description="DhaL" evidence="6">
    <location>
        <begin position="381"/>
        <end position="583"/>
    </location>
</feature>
<keyword evidence="9" id="KW-1185">Reference proteome</keyword>
<evidence type="ECO:0000256" key="5">
    <source>
        <dbReference type="SAM" id="MobiDB-lite"/>
    </source>
</evidence>
<reference evidence="9" key="1">
    <citation type="journal article" date="2019" name="Int. J. Syst. Evol. Microbiol.">
        <title>The Global Catalogue of Microorganisms (GCM) 10K type strain sequencing project: providing services to taxonomists for standard genome sequencing and annotation.</title>
        <authorList>
            <consortium name="The Broad Institute Genomics Platform"/>
            <consortium name="The Broad Institute Genome Sequencing Center for Infectious Disease"/>
            <person name="Wu L."/>
            <person name="Ma J."/>
        </authorList>
    </citation>
    <scope>NUCLEOTIDE SEQUENCE [LARGE SCALE GENOMIC DNA]</scope>
    <source>
        <strain evidence="9">JCM 17657</strain>
    </source>
</reference>
<dbReference type="RefSeq" id="WP_226030879.1">
    <property type="nucleotide sequence ID" value="NZ_BAABIV010000013.1"/>
</dbReference>
<dbReference type="SMART" id="SM01120">
    <property type="entry name" value="Dak2"/>
    <property type="match status" value="1"/>
</dbReference>
<keyword evidence="2" id="KW-0547">Nucleotide-binding</keyword>
<dbReference type="PANTHER" id="PTHR28629">
    <property type="entry name" value="TRIOKINASE/FMN CYCLASE"/>
    <property type="match status" value="1"/>
</dbReference>
<dbReference type="InterPro" id="IPR004006">
    <property type="entry name" value="DhaK_dom"/>
</dbReference>
<gene>
    <name evidence="8" type="ORF">GCM10023257_30360</name>
</gene>
<feature type="region of interest" description="Disordered" evidence="5">
    <location>
        <begin position="331"/>
        <end position="373"/>
    </location>
</feature>
<name>A0ABP9I4S9_9ACTN</name>
<evidence type="ECO:0000256" key="4">
    <source>
        <dbReference type="ARBA" id="ARBA00022840"/>
    </source>
</evidence>
<dbReference type="PANTHER" id="PTHR28629:SF4">
    <property type="entry name" value="TRIOKINASE_FMN CYCLASE"/>
    <property type="match status" value="1"/>
</dbReference>
<dbReference type="Gene3D" id="1.25.40.340">
    <property type="match status" value="1"/>
</dbReference>
<keyword evidence="3 8" id="KW-0418">Kinase</keyword>
<dbReference type="InterPro" id="IPR036117">
    <property type="entry name" value="DhaL_dom_sf"/>
</dbReference>
<dbReference type="Gene3D" id="3.30.1180.20">
    <property type="entry name" value="Dihydroxyacetone kinase, domain 2"/>
    <property type="match status" value="1"/>
</dbReference>
<feature type="region of interest" description="Disordered" evidence="5">
    <location>
        <begin position="547"/>
        <end position="568"/>
    </location>
</feature>
<evidence type="ECO:0000259" key="6">
    <source>
        <dbReference type="PROSITE" id="PS51480"/>
    </source>
</evidence>
<dbReference type="InterPro" id="IPR050861">
    <property type="entry name" value="Dihydroxyacetone_Kinase"/>
</dbReference>
<protein>
    <submittedName>
        <fullName evidence="8">Dihydroxyacetone kinase family protein</fullName>
    </submittedName>
</protein>